<dbReference type="AlphaFoldDB" id="A0A485KVQ4"/>
<feature type="transmembrane region" description="Helical" evidence="1">
    <location>
        <begin position="68"/>
        <end position="87"/>
    </location>
</feature>
<dbReference type="Proteomes" id="UP000332933">
    <property type="component" value="Unassembled WGS sequence"/>
</dbReference>
<gene>
    <name evidence="3" type="primary">Aste57867_12341</name>
    <name evidence="2" type="ORF">As57867_012295</name>
    <name evidence="3" type="ORF">ASTE57867_12341</name>
</gene>
<feature type="transmembrane region" description="Helical" evidence="1">
    <location>
        <begin position="107"/>
        <end position="125"/>
    </location>
</feature>
<reference evidence="2" key="2">
    <citation type="submission" date="2019-06" db="EMBL/GenBank/DDBJ databases">
        <title>Genomics analysis of Aphanomyces spp. identifies a new class of oomycete effector associated with host adaptation.</title>
        <authorList>
            <person name="Gaulin E."/>
        </authorList>
    </citation>
    <scope>NUCLEOTIDE SEQUENCE</scope>
    <source>
        <strain evidence="2">CBS 578.67</strain>
    </source>
</reference>
<evidence type="ECO:0000313" key="2">
    <source>
        <dbReference type="EMBL" id="KAF0696956.1"/>
    </source>
</evidence>
<dbReference type="EMBL" id="VJMH01005353">
    <property type="protein sequence ID" value="KAF0696956.1"/>
    <property type="molecule type" value="Genomic_DNA"/>
</dbReference>
<evidence type="ECO:0000313" key="4">
    <source>
        <dbReference type="Proteomes" id="UP000332933"/>
    </source>
</evidence>
<keyword evidence="1" id="KW-0812">Transmembrane</keyword>
<evidence type="ECO:0000256" key="1">
    <source>
        <dbReference type="SAM" id="Phobius"/>
    </source>
</evidence>
<name>A0A485KVQ4_9STRA</name>
<dbReference type="EMBL" id="CAADRA010005374">
    <property type="protein sequence ID" value="VFT89193.1"/>
    <property type="molecule type" value="Genomic_DNA"/>
</dbReference>
<keyword evidence="1" id="KW-0472">Membrane</keyword>
<sequence length="175" mass="18402">MIDLDHAFSAYPSYSISKAISQKQVDIAAVKASDCKNNICNPFITALSSYTMSGSTYTLKDISTGKDLSASALSTICYGIQAPLLVVPNIGSLTISTSGGGLNTSTIIGIVAGGLVLIGIAVWMFRQRAASQQTKARVIDHERQSGQYHSSTPIGESTYYYAQPASPNKATPAAT</sequence>
<reference evidence="3 4" key="1">
    <citation type="submission" date="2019-03" db="EMBL/GenBank/DDBJ databases">
        <authorList>
            <person name="Gaulin E."/>
            <person name="Dumas B."/>
        </authorList>
    </citation>
    <scope>NUCLEOTIDE SEQUENCE [LARGE SCALE GENOMIC DNA]</scope>
    <source>
        <strain evidence="3">CBS 568.67</strain>
    </source>
</reference>
<protein>
    <submittedName>
        <fullName evidence="3">Aste57867_12341 protein</fullName>
    </submittedName>
</protein>
<organism evidence="3 4">
    <name type="scientific">Aphanomyces stellatus</name>
    <dbReference type="NCBI Taxonomy" id="120398"/>
    <lineage>
        <taxon>Eukaryota</taxon>
        <taxon>Sar</taxon>
        <taxon>Stramenopiles</taxon>
        <taxon>Oomycota</taxon>
        <taxon>Saprolegniomycetes</taxon>
        <taxon>Saprolegniales</taxon>
        <taxon>Verrucalvaceae</taxon>
        <taxon>Aphanomyces</taxon>
    </lineage>
</organism>
<keyword evidence="1" id="KW-1133">Transmembrane helix</keyword>
<keyword evidence="4" id="KW-1185">Reference proteome</keyword>
<evidence type="ECO:0000313" key="3">
    <source>
        <dbReference type="EMBL" id="VFT89193.1"/>
    </source>
</evidence>
<proteinExistence type="predicted"/>
<accession>A0A485KVQ4</accession>